<evidence type="ECO:0000256" key="8">
    <source>
        <dbReference type="ARBA" id="ARBA00022692"/>
    </source>
</evidence>
<dbReference type="Pfam" id="PF09451">
    <property type="entry name" value="ATG27"/>
    <property type="match status" value="1"/>
</dbReference>
<keyword evidence="22" id="KW-1185">Reference proteome</keyword>
<dbReference type="GO" id="GO:0006914">
    <property type="term" value="P:autophagy"/>
    <property type="evidence" value="ECO:0007669"/>
    <property type="project" value="UniProtKB-KW"/>
</dbReference>
<keyword evidence="13" id="KW-0333">Golgi apparatus</keyword>
<feature type="signal peptide" evidence="19">
    <location>
        <begin position="1"/>
        <end position="29"/>
    </location>
</feature>
<keyword evidence="16" id="KW-1015">Disulfide bond</keyword>
<dbReference type="InterPro" id="IPR018939">
    <property type="entry name" value="Autophagy-rel_prot_27"/>
</dbReference>
<dbReference type="Proteomes" id="UP000828390">
    <property type="component" value="Unassembled WGS sequence"/>
</dbReference>
<keyword evidence="10" id="KW-0653">Protein transport</keyword>
<dbReference type="GO" id="GO:0000139">
    <property type="term" value="C:Golgi membrane"/>
    <property type="evidence" value="ECO:0007669"/>
    <property type="project" value="UniProtKB-SubCell"/>
</dbReference>
<evidence type="ECO:0000256" key="6">
    <source>
        <dbReference type="ARBA" id="ARBA00013776"/>
    </source>
</evidence>
<evidence type="ECO:0000256" key="9">
    <source>
        <dbReference type="ARBA" id="ARBA00022729"/>
    </source>
</evidence>
<evidence type="ECO:0000256" key="16">
    <source>
        <dbReference type="ARBA" id="ARBA00023157"/>
    </source>
</evidence>
<dbReference type="GO" id="GO:0015031">
    <property type="term" value="P:protein transport"/>
    <property type="evidence" value="ECO:0007669"/>
    <property type="project" value="UniProtKB-KW"/>
</dbReference>
<evidence type="ECO:0000256" key="15">
    <source>
        <dbReference type="ARBA" id="ARBA00023136"/>
    </source>
</evidence>
<dbReference type="PROSITE" id="PS51914">
    <property type="entry name" value="MRH"/>
    <property type="match status" value="1"/>
</dbReference>
<dbReference type="GO" id="GO:0030659">
    <property type="term" value="C:cytoplasmic vesicle membrane"/>
    <property type="evidence" value="ECO:0007669"/>
    <property type="project" value="UniProtKB-SubCell"/>
</dbReference>
<evidence type="ECO:0000256" key="7">
    <source>
        <dbReference type="ARBA" id="ARBA00022448"/>
    </source>
</evidence>
<keyword evidence="9 19" id="KW-0732">Signal</keyword>
<evidence type="ECO:0000256" key="3">
    <source>
        <dbReference type="ARBA" id="ARBA00004394"/>
    </source>
</evidence>
<evidence type="ECO:0000256" key="18">
    <source>
        <dbReference type="SAM" id="Phobius"/>
    </source>
</evidence>
<comment type="similarity">
    <text evidence="5">Belongs to the ATG27 family.</text>
</comment>
<organism evidence="21 22">
    <name type="scientific">Dreissena polymorpha</name>
    <name type="common">Zebra mussel</name>
    <name type="synonym">Mytilus polymorpha</name>
    <dbReference type="NCBI Taxonomy" id="45954"/>
    <lineage>
        <taxon>Eukaryota</taxon>
        <taxon>Metazoa</taxon>
        <taxon>Spiralia</taxon>
        <taxon>Lophotrochozoa</taxon>
        <taxon>Mollusca</taxon>
        <taxon>Bivalvia</taxon>
        <taxon>Autobranchia</taxon>
        <taxon>Heteroconchia</taxon>
        <taxon>Euheterodonta</taxon>
        <taxon>Imparidentia</taxon>
        <taxon>Neoheterodontei</taxon>
        <taxon>Myida</taxon>
        <taxon>Dreissenoidea</taxon>
        <taxon>Dreissenidae</taxon>
        <taxon>Dreissena</taxon>
    </lineage>
</organism>
<evidence type="ECO:0000259" key="20">
    <source>
        <dbReference type="PROSITE" id="PS51914"/>
    </source>
</evidence>
<comment type="caution">
    <text evidence="21">The sequence shown here is derived from an EMBL/GenBank/DDBJ whole genome shotgun (WGS) entry which is preliminary data.</text>
</comment>
<evidence type="ECO:0000256" key="2">
    <source>
        <dbReference type="ARBA" id="ARBA00004358"/>
    </source>
</evidence>
<reference evidence="21" key="1">
    <citation type="journal article" date="2019" name="bioRxiv">
        <title>The Genome of the Zebra Mussel, Dreissena polymorpha: A Resource for Invasive Species Research.</title>
        <authorList>
            <person name="McCartney M.A."/>
            <person name="Auch B."/>
            <person name="Kono T."/>
            <person name="Mallez S."/>
            <person name="Zhang Y."/>
            <person name="Obille A."/>
            <person name="Becker A."/>
            <person name="Abrahante J.E."/>
            <person name="Garbe J."/>
            <person name="Badalamenti J.P."/>
            <person name="Herman A."/>
            <person name="Mangelson H."/>
            <person name="Liachko I."/>
            <person name="Sullivan S."/>
            <person name="Sone E.D."/>
            <person name="Koren S."/>
            <person name="Silverstein K.A.T."/>
            <person name="Beckman K.B."/>
            <person name="Gohl D.M."/>
        </authorList>
    </citation>
    <scope>NUCLEOTIDE SEQUENCE</scope>
    <source>
        <strain evidence="21">Duluth1</strain>
        <tissue evidence="21">Whole animal</tissue>
    </source>
</reference>
<keyword evidence="11 18" id="KW-1133">Transmembrane helix</keyword>
<dbReference type="GO" id="GO:0031966">
    <property type="term" value="C:mitochondrial membrane"/>
    <property type="evidence" value="ECO:0007669"/>
    <property type="project" value="UniProtKB-SubCell"/>
</dbReference>
<dbReference type="Gene3D" id="2.70.130.10">
    <property type="entry name" value="Mannose-6-phosphate receptor binding domain"/>
    <property type="match status" value="1"/>
</dbReference>
<comment type="subcellular location">
    <subcellularLocation>
        <location evidence="2">Cytoplasmic vesicle membrane</location>
        <topology evidence="2">Single-pass type I membrane protein</topology>
    </subcellularLocation>
    <subcellularLocation>
        <location evidence="3">Golgi apparatus membrane</location>
    </subcellularLocation>
    <subcellularLocation>
        <location evidence="1">Mitochondrion membrane</location>
        <topology evidence="1">Single-pass membrane protein</topology>
    </subcellularLocation>
    <subcellularLocation>
        <location evidence="4">Preautophagosomal structure membrane</location>
        <topology evidence="4">Single-pass type I membrane protein</topology>
    </subcellularLocation>
</comment>
<dbReference type="EMBL" id="JAIWYP010000013">
    <property type="protein sequence ID" value="KAH3719280.1"/>
    <property type="molecule type" value="Genomic_DNA"/>
</dbReference>
<evidence type="ECO:0000256" key="12">
    <source>
        <dbReference type="ARBA" id="ARBA00023006"/>
    </source>
</evidence>
<name>A0A9D4C935_DREPO</name>
<evidence type="ECO:0000256" key="14">
    <source>
        <dbReference type="ARBA" id="ARBA00023128"/>
    </source>
</evidence>
<dbReference type="FunFam" id="2.70.130.10:FF:000029">
    <property type="entry name" value="uncharacterized protein LOC100184158"/>
    <property type="match status" value="1"/>
</dbReference>
<dbReference type="InterPro" id="IPR009011">
    <property type="entry name" value="Man6P_isomerase_rcpt-bd_dom_sf"/>
</dbReference>
<dbReference type="OrthoDB" id="29460at2759"/>
<evidence type="ECO:0000256" key="17">
    <source>
        <dbReference type="ARBA" id="ARBA00023329"/>
    </source>
</evidence>
<keyword evidence="12" id="KW-0072">Autophagy</keyword>
<feature type="transmembrane region" description="Helical" evidence="18">
    <location>
        <begin position="200"/>
        <end position="223"/>
    </location>
</feature>
<dbReference type="AlphaFoldDB" id="A0A9D4C935"/>
<feature type="chain" id="PRO_5038607022" description="Autophagy-related protein 27" evidence="19">
    <location>
        <begin position="30"/>
        <end position="274"/>
    </location>
</feature>
<evidence type="ECO:0000256" key="13">
    <source>
        <dbReference type="ARBA" id="ARBA00023034"/>
    </source>
</evidence>
<keyword evidence="14" id="KW-0496">Mitochondrion</keyword>
<evidence type="ECO:0000256" key="1">
    <source>
        <dbReference type="ARBA" id="ARBA00004304"/>
    </source>
</evidence>
<keyword evidence="8 18" id="KW-0812">Transmembrane</keyword>
<proteinExistence type="inferred from homology"/>
<evidence type="ECO:0000313" key="21">
    <source>
        <dbReference type="EMBL" id="KAH3719280.1"/>
    </source>
</evidence>
<dbReference type="SUPFAM" id="SSF50911">
    <property type="entry name" value="Mannose 6-phosphate receptor domain"/>
    <property type="match status" value="1"/>
</dbReference>
<dbReference type="GO" id="GO:0005802">
    <property type="term" value="C:trans-Golgi network"/>
    <property type="evidence" value="ECO:0007669"/>
    <property type="project" value="TreeGrafter"/>
</dbReference>
<dbReference type="PANTHER" id="PTHR15071">
    <property type="entry name" value="MANNOSE-6-PHOSPHATE RECEPTOR FAMILY MEMBER"/>
    <property type="match status" value="1"/>
</dbReference>
<evidence type="ECO:0000256" key="11">
    <source>
        <dbReference type="ARBA" id="ARBA00022989"/>
    </source>
</evidence>
<protein>
    <recommendedName>
        <fullName evidence="6">Autophagy-related protein 27</fullName>
    </recommendedName>
</protein>
<sequence>MKVIMNINIARVTCFSFVITISTLSLATAPRPPIRGCEMQTPCSCSMSDGSGDIDLTSLSGPNGQPKFKDVLNTDEGYYYSYSPCGAFSEVQCNDATACVLDENKDQSQQIGDSGRAAFKYDGDHVVVAYTSGTGVLKLTEVSLICDPTACDPIFVPNGEQGAGQFEMTLTTICACPGKCSASGPTSGCHSNHPSKGGSAGGLSVGTILVIIFFVTLLLYLVAGLAYMRFRKQATGSDIIPNKEFWVVLPSHVLNGGKFVVAKILRKEASYNKI</sequence>
<evidence type="ECO:0000256" key="19">
    <source>
        <dbReference type="SAM" id="SignalP"/>
    </source>
</evidence>
<evidence type="ECO:0000256" key="4">
    <source>
        <dbReference type="ARBA" id="ARBA00004472"/>
    </source>
</evidence>
<keyword evidence="15 18" id="KW-0472">Membrane</keyword>
<evidence type="ECO:0000256" key="5">
    <source>
        <dbReference type="ARBA" id="ARBA00005363"/>
    </source>
</evidence>
<reference evidence="21" key="2">
    <citation type="submission" date="2020-11" db="EMBL/GenBank/DDBJ databases">
        <authorList>
            <person name="McCartney M.A."/>
            <person name="Auch B."/>
            <person name="Kono T."/>
            <person name="Mallez S."/>
            <person name="Becker A."/>
            <person name="Gohl D.M."/>
            <person name="Silverstein K.A.T."/>
            <person name="Koren S."/>
            <person name="Bechman K.B."/>
            <person name="Herman A."/>
            <person name="Abrahante J.E."/>
            <person name="Garbe J."/>
        </authorList>
    </citation>
    <scope>NUCLEOTIDE SEQUENCE</scope>
    <source>
        <strain evidence="21">Duluth1</strain>
        <tissue evidence="21">Whole animal</tissue>
    </source>
</reference>
<dbReference type="InterPro" id="IPR044865">
    <property type="entry name" value="MRH_dom"/>
</dbReference>
<accession>A0A9D4C935</accession>
<keyword evidence="17" id="KW-0968">Cytoplasmic vesicle</keyword>
<evidence type="ECO:0000313" key="22">
    <source>
        <dbReference type="Proteomes" id="UP000828390"/>
    </source>
</evidence>
<keyword evidence="7" id="KW-0813">Transport</keyword>
<dbReference type="PANTHER" id="PTHR15071:SF34">
    <property type="entry name" value="MRH DOMAIN-CONTAINING PROTEIN"/>
    <property type="match status" value="1"/>
</dbReference>
<dbReference type="GO" id="GO:0034045">
    <property type="term" value="C:phagophore assembly site membrane"/>
    <property type="evidence" value="ECO:0007669"/>
    <property type="project" value="UniProtKB-SubCell"/>
</dbReference>
<gene>
    <name evidence="21" type="ORF">DPMN_062111</name>
</gene>
<feature type="domain" description="MRH" evidence="20">
    <location>
        <begin position="41"/>
        <end position="178"/>
    </location>
</feature>
<evidence type="ECO:0000256" key="10">
    <source>
        <dbReference type="ARBA" id="ARBA00022927"/>
    </source>
</evidence>